<gene>
    <name evidence="2" type="ORF">L8U61_12025</name>
</gene>
<evidence type="ECO:0000259" key="1">
    <source>
        <dbReference type="PROSITE" id="PS51736"/>
    </source>
</evidence>
<reference evidence="2" key="1">
    <citation type="submission" date="2022-02" db="EMBL/GenBank/DDBJ databases">
        <title>Corynebacterium sp. from urogenital microbiome.</title>
        <authorList>
            <person name="Cappelli E.A."/>
            <person name="Ribeiro T.G."/>
            <person name="Peixe L."/>
        </authorList>
    </citation>
    <scope>NUCLEOTIDE SEQUENCE</scope>
    <source>
        <strain evidence="2">C8Ua_144</strain>
    </source>
</reference>
<feature type="domain" description="Resolvase/invertase-type recombinase catalytic" evidence="1">
    <location>
        <begin position="1"/>
        <end position="64"/>
    </location>
</feature>
<dbReference type="RefSeq" id="WP_269952948.1">
    <property type="nucleotide sequence ID" value="NZ_JAKMUR010000055.1"/>
</dbReference>
<dbReference type="Gene3D" id="3.40.50.1390">
    <property type="entry name" value="Resolvase, N-terminal catalytic domain"/>
    <property type="match status" value="1"/>
</dbReference>
<keyword evidence="3" id="KW-1185">Reference proteome</keyword>
<sequence>MQLIAEQHHPVRVVRFLRERRTYSAKADPIAKLMLGLVGSVAEFDRSIIKERQAEGIAHAKARGVYKGRVKALTDVQVAQARQWICPKRRWPADSGAGGLRSINT</sequence>
<dbReference type="SUPFAM" id="SSF53041">
    <property type="entry name" value="Resolvase-like"/>
    <property type="match status" value="1"/>
</dbReference>
<dbReference type="PROSITE" id="PS51736">
    <property type="entry name" value="RECOMBINASES_3"/>
    <property type="match status" value="1"/>
</dbReference>
<proteinExistence type="predicted"/>
<name>A0ABT4RBB6_9CORY</name>
<dbReference type="InterPro" id="IPR036162">
    <property type="entry name" value="Resolvase-like_N_sf"/>
</dbReference>
<dbReference type="Pfam" id="PF00239">
    <property type="entry name" value="Resolvase"/>
    <property type="match status" value="1"/>
</dbReference>
<protein>
    <submittedName>
        <fullName evidence="2">Recombinase family protein</fullName>
    </submittedName>
</protein>
<accession>A0ABT4RBB6</accession>
<evidence type="ECO:0000313" key="2">
    <source>
        <dbReference type="EMBL" id="MCZ9292852.1"/>
    </source>
</evidence>
<evidence type="ECO:0000313" key="3">
    <source>
        <dbReference type="Proteomes" id="UP001146453"/>
    </source>
</evidence>
<organism evidence="2 3">
    <name type="scientific">Corynebacterium lehmanniae</name>
    <dbReference type="NCBI Taxonomy" id="2913497"/>
    <lineage>
        <taxon>Bacteria</taxon>
        <taxon>Bacillati</taxon>
        <taxon>Actinomycetota</taxon>
        <taxon>Actinomycetes</taxon>
        <taxon>Mycobacteriales</taxon>
        <taxon>Corynebacteriaceae</taxon>
        <taxon>Corynebacterium</taxon>
    </lineage>
</organism>
<dbReference type="EMBL" id="JAKMUR010000055">
    <property type="protein sequence ID" value="MCZ9292852.1"/>
    <property type="molecule type" value="Genomic_DNA"/>
</dbReference>
<dbReference type="InterPro" id="IPR006119">
    <property type="entry name" value="Resolv_N"/>
</dbReference>
<comment type="caution">
    <text evidence="2">The sequence shown here is derived from an EMBL/GenBank/DDBJ whole genome shotgun (WGS) entry which is preliminary data.</text>
</comment>
<dbReference type="Proteomes" id="UP001146453">
    <property type="component" value="Unassembled WGS sequence"/>
</dbReference>